<organism evidence="2 3">
    <name type="scientific">Emiliania huxleyi (strain CCMP1516)</name>
    <dbReference type="NCBI Taxonomy" id="280463"/>
    <lineage>
        <taxon>Eukaryota</taxon>
        <taxon>Haptista</taxon>
        <taxon>Haptophyta</taxon>
        <taxon>Prymnesiophyceae</taxon>
        <taxon>Isochrysidales</taxon>
        <taxon>Noelaerhabdaceae</taxon>
        <taxon>Emiliania</taxon>
    </lineage>
</organism>
<reference evidence="3" key="1">
    <citation type="journal article" date="2013" name="Nature">
        <title>Pan genome of the phytoplankton Emiliania underpins its global distribution.</title>
        <authorList>
            <person name="Read B.A."/>
            <person name="Kegel J."/>
            <person name="Klute M.J."/>
            <person name="Kuo A."/>
            <person name="Lefebvre S.C."/>
            <person name="Maumus F."/>
            <person name="Mayer C."/>
            <person name="Miller J."/>
            <person name="Monier A."/>
            <person name="Salamov A."/>
            <person name="Young J."/>
            <person name="Aguilar M."/>
            <person name="Claverie J.M."/>
            <person name="Frickenhaus S."/>
            <person name="Gonzalez K."/>
            <person name="Herman E.K."/>
            <person name="Lin Y.C."/>
            <person name="Napier J."/>
            <person name="Ogata H."/>
            <person name="Sarno A.F."/>
            <person name="Shmutz J."/>
            <person name="Schroeder D."/>
            <person name="de Vargas C."/>
            <person name="Verret F."/>
            <person name="von Dassow P."/>
            <person name="Valentin K."/>
            <person name="Van de Peer Y."/>
            <person name="Wheeler G."/>
            <person name="Dacks J.B."/>
            <person name="Delwiche C.F."/>
            <person name="Dyhrman S.T."/>
            <person name="Glockner G."/>
            <person name="John U."/>
            <person name="Richards T."/>
            <person name="Worden A.Z."/>
            <person name="Zhang X."/>
            <person name="Grigoriev I.V."/>
            <person name="Allen A.E."/>
            <person name="Bidle K."/>
            <person name="Borodovsky M."/>
            <person name="Bowler C."/>
            <person name="Brownlee C."/>
            <person name="Cock J.M."/>
            <person name="Elias M."/>
            <person name="Gladyshev V.N."/>
            <person name="Groth M."/>
            <person name="Guda C."/>
            <person name="Hadaegh A."/>
            <person name="Iglesias-Rodriguez M.D."/>
            <person name="Jenkins J."/>
            <person name="Jones B.M."/>
            <person name="Lawson T."/>
            <person name="Leese F."/>
            <person name="Lindquist E."/>
            <person name="Lobanov A."/>
            <person name="Lomsadze A."/>
            <person name="Malik S.B."/>
            <person name="Marsh M.E."/>
            <person name="Mackinder L."/>
            <person name="Mock T."/>
            <person name="Mueller-Roeber B."/>
            <person name="Pagarete A."/>
            <person name="Parker M."/>
            <person name="Probert I."/>
            <person name="Quesneville H."/>
            <person name="Raines C."/>
            <person name="Rensing S.A."/>
            <person name="Riano-Pachon D.M."/>
            <person name="Richier S."/>
            <person name="Rokitta S."/>
            <person name="Shiraiwa Y."/>
            <person name="Soanes D.M."/>
            <person name="van der Giezen M."/>
            <person name="Wahlund T.M."/>
            <person name="Williams B."/>
            <person name="Wilson W."/>
            <person name="Wolfe G."/>
            <person name="Wurch L.L."/>
        </authorList>
    </citation>
    <scope>NUCLEOTIDE SEQUENCE</scope>
</reference>
<proteinExistence type="predicted"/>
<dbReference type="STRING" id="2903.R1FKR2"/>
<reference evidence="2" key="2">
    <citation type="submission" date="2024-10" db="UniProtKB">
        <authorList>
            <consortium name="EnsemblProtists"/>
        </authorList>
    </citation>
    <scope>IDENTIFICATION</scope>
</reference>
<dbReference type="RefSeq" id="XP_005786348.1">
    <property type="nucleotide sequence ID" value="XM_005786291.1"/>
</dbReference>
<evidence type="ECO:0000313" key="2">
    <source>
        <dbReference type="EnsemblProtists" id="EOD33919"/>
    </source>
</evidence>
<feature type="region of interest" description="Disordered" evidence="1">
    <location>
        <begin position="1"/>
        <end position="48"/>
    </location>
</feature>
<sequence>MTYTASAQQAGGGRARGIDDGVPAVGPDEGPGSKTRAEAAVWGHGEPRRERSAPYLTRSVGYIATRETKQPNPVGGLCPSLAVAELHALGGELCSHRAAVVAAIADRSIHGANGSTAFSQPGAAAAAALALCAAAVASFASGSFELGACCAVSIATLLLRAALDDSPVVDGNDFEVVIRATKEMEYLLEESFRAPPTAGLHEKISVAQTPAGQPLPEGVVRRMRKLVTIRNQLVHDRGVNAVDRAAFRDGWAAAERELRTLLPADSMPFCVIS</sequence>
<dbReference type="EnsemblProtists" id="EOD33919">
    <property type="protein sequence ID" value="EOD33919"/>
    <property type="gene ID" value="EMIHUDRAFT_228996"/>
</dbReference>
<name>A0A0D3KDT4_EMIH1</name>
<dbReference type="HOGENOM" id="CLU_1020972_0_0_1"/>
<dbReference type="AlphaFoldDB" id="A0A0D3KDT4"/>
<keyword evidence="3" id="KW-1185">Reference proteome</keyword>
<dbReference type="GeneID" id="17279189"/>
<dbReference type="Proteomes" id="UP000013827">
    <property type="component" value="Unassembled WGS sequence"/>
</dbReference>
<evidence type="ECO:0000256" key="1">
    <source>
        <dbReference type="SAM" id="MobiDB-lite"/>
    </source>
</evidence>
<dbReference type="PaxDb" id="2903-EOD33919"/>
<accession>A0A0D3KDT4</accession>
<dbReference type="eggNOG" id="ENOG502S9KR">
    <property type="taxonomic scope" value="Eukaryota"/>
</dbReference>
<dbReference type="KEGG" id="ehx:EMIHUDRAFT_228996"/>
<evidence type="ECO:0000313" key="3">
    <source>
        <dbReference type="Proteomes" id="UP000013827"/>
    </source>
</evidence>
<evidence type="ECO:0008006" key="4">
    <source>
        <dbReference type="Google" id="ProtNLM"/>
    </source>
</evidence>
<protein>
    <recommendedName>
        <fullName evidence="4">RiboL-PSP-HEPN domain-containing protein</fullName>
    </recommendedName>
</protein>